<proteinExistence type="predicted"/>
<dbReference type="SUPFAM" id="SSF48726">
    <property type="entry name" value="Immunoglobulin"/>
    <property type="match status" value="1"/>
</dbReference>
<sequence length="92" mass="10227">MVDLSYTQTGGGDELIARKSPGQALQISDAYTGRISFSGDATFTISNIFKNDSRTFECLVSFTDFKDPWIHDFVEVIVVVKTTDHTENNKTS</sequence>
<keyword evidence="2" id="KW-1185">Reference proteome</keyword>
<dbReference type="InterPro" id="IPR036179">
    <property type="entry name" value="Ig-like_dom_sf"/>
</dbReference>
<dbReference type="AlphaFoldDB" id="A0A9W9Z835"/>
<organism evidence="1 2">
    <name type="scientific">Desmophyllum pertusum</name>
    <dbReference type="NCBI Taxonomy" id="174260"/>
    <lineage>
        <taxon>Eukaryota</taxon>
        <taxon>Metazoa</taxon>
        <taxon>Cnidaria</taxon>
        <taxon>Anthozoa</taxon>
        <taxon>Hexacorallia</taxon>
        <taxon>Scleractinia</taxon>
        <taxon>Caryophylliina</taxon>
        <taxon>Caryophylliidae</taxon>
        <taxon>Desmophyllum</taxon>
    </lineage>
</organism>
<gene>
    <name evidence="1" type="ORF">OS493_039507</name>
</gene>
<evidence type="ECO:0000313" key="2">
    <source>
        <dbReference type="Proteomes" id="UP001163046"/>
    </source>
</evidence>
<name>A0A9W9Z835_9CNID</name>
<dbReference type="EMBL" id="MU826552">
    <property type="protein sequence ID" value="KAJ7375698.1"/>
    <property type="molecule type" value="Genomic_DNA"/>
</dbReference>
<comment type="caution">
    <text evidence="1">The sequence shown here is derived from an EMBL/GenBank/DDBJ whole genome shotgun (WGS) entry which is preliminary data.</text>
</comment>
<reference evidence="1" key="1">
    <citation type="submission" date="2023-01" db="EMBL/GenBank/DDBJ databases">
        <title>Genome assembly of the deep-sea coral Lophelia pertusa.</title>
        <authorList>
            <person name="Herrera S."/>
            <person name="Cordes E."/>
        </authorList>
    </citation>
    <scope>NUCLEOTIDE SEQUENCE</scope>
    <source>
        <strain evidence="1">USNM1676648</strain>
        <tissue evidence="1">Polyp</tissue>
    </source>
</reference>
<accession>A0A9W9Z835</accession>
<evidence type="ECO:0000313" key="1">
    <source>
        <dbReference type="EMBL" id="KAJ7375698.1"/>
    </source>
</evidence>
<dbReference type="Gene3D" id="2.60.40.10">
    <property type="entry name" value="Immunoglobulins"/>
    <property type="match status" value="1"/>
</dbReference>
<dbReference type="InterPro" id="IPR013783">
    <property type="entry name" value="Ig-like_fold"/>
</dbReference>
<dbReference type="Proteomes" id="UP001163046">
    <property type="component" value="Unassembled WGS sequence"/>
</dbReference>
<protein>
    <submittedName>
        <fullName evidence="1">Uncharacterized protein</fullName>
    </submittedName>
</protein>